<accession>A0A8E1W680</accession>
<sequence>MGTDNDRVFDIEFMVRDLEGKISEYPEEHLNSLPTWKTFELSETLAELGDKLKMLTRRASIPHSGWMPEIGQSNQSGCRVAHRAEEKAVRRGLALVSLCGADCYPFYGRDSEKKILTHPKCGTCERLLDDQLTGTTHAPTSAAG</sequence>
<name>A0A8E1W680_9PSEU</name>
<reference evidence="1 2" key="1">
    <citation type="submission" date="2020-08" db="EMBL/GenBank/DDBJ databases">
        <title>Amycolatopsis echigonensis JCM 21831.</title>
        <authorList>
            <person name="Tedsree N."/>
            <person name="Kuncharoen N."/>
            <person name="Likhitwitayawuid K."/>
            <person name="Tanasupawat S."/>
        </authorList>
    </citation>
    <scope>NUCLEOTIDE SEQUENCE [LARGE SCALE GENOMIC DNA]</scope>
    <source>
        <strain evidence="1 2">JCM 21831</strain>
    </source>
</reference>
<comment type="caution">
    <text evidence="1">The sequence shown here is derived from an EMBL/GenBank/DDBJ whole genome shotgun (WGS) entry which is preliminary data.</text>
</comment>
<dbReference type="RefSeq" id="WP_143271366.1">
    <property type="nucleotide sequence ID" value="NZ_JACJHR010000090.1"/>
</dbReference>
<organism evidence="1 2">
    <name type="scientific">Amycolatopsis echigonensis</name>
    <dbReference type="NCBI Taxonomy" id="2576905"/>
    <lineage>
        <taxon>Bacteria</taxon>
        <taxon>Bacillati</taxon>
        <taxon>Actinomycetota</taxon>
        <taxon>Actinomycetes</taxon>
        <taxon>Pseudonocardiales</taxon>
        <taxon>Pseudonocardiaceae</taxon>
        <taxon>Amycolatopsis</taxon>
    </lineage>
</organism>
<proteinExistence type="predicted"/>
<gene>
    <name evidence="1" type="ORF">H5411_38810</name>
</gene>
<evidence type="ECO:0000313" key="2">
    <source>
        <dbReference type="Proteomes" id="UP000550260"/>
    </source>
</evidence>
<evidence type="ECO:0000313" key="1">
    <source>
        <dbReference type="EMBL" id="MBB2505074.1"/>
    </source>
</evidence>
<dbReference type="EMBL" id="JACJHR010000090">
    <property type="protein sequence ID" value="MBB2505074.1"/>
    <property type="molecule type" value="Genomic_DNA"/>
</dbReference>
<dbReference type="AlphaFoldDB" id="A0A8E1W680"/>
<dbReference type="Proteomes" id="UP000550260">
    <property type="component" value="Unassembled WGS sequence"/>
</dbReference>
<protein>
    <submittedName>
        <fullName evidence="1">Uncharacterized protein</fullName>
    </submittedName>
</protein>